<dbReference type="SMART" id="SM00360">
    <property type="entry name" value="RRM"/>
    <property type="match status" value="2"/>
</dbReference>
<dbReference type="GO" id="GO:0071011">
    <property type="term" value="C:precatalytic spliceosome"/>
    <property type="evidence" value="ECO:0007669"/>
    <property type="project" value="TreeGrafter"/>
</dbReference>
<dbReference type="GO" id="GO:0005730">
    <property type="term" value="C:nucleolus"/>
    <property type="evidence" value="ECO:0007669"/>
    <property type="project" value="TreeGrafter"/>
</dbReference>
<dbReference type="Pfam" id="PF00076">
    <property type="entry name" value="RRM_1"/>
    <property type="match status" value="2"/>
</dbReference>
<comment type="subcellular location">
    <subcellularLocation>
        <location evidence="1">Nucleus</location>
    </subcellularLocation>
</comment>
<evidence type="ECO:0000259" key="7">
    <source>
        <dbReference type="PROSITE" id="PS50102"/>
    </source>
</evidence>
<evidence type="ECO:0000313" key="9">
    <source>
        <dbReference type="Proteomes" id="UP001311799"/>
    </source>
</evidence>
<keyword evidence="4 6" id="KW-0694">RNA-binding</keyword>
<evidence type="ECO:0000256" key="4">
    <source>
        <dbReference type="ARBA" id="ARBA00022884"/>
    </source>
</evidence>
<dbReference type="InterPro" id="IPR012677">
    <property type="entry name" value="Nucleotide-bd_a/b_plait_sf"/>
</dbReference>
<dbReference type="GO" id="GO:0048026">
    <property type="term" value="P:positive regulation of mRNA splicing, via spliceosome"/>
    <property type="evidence" value="ECO:0007669"/>
    <property type="project" value="TreeGrafter"/>
</dbReference>
<dbReference type="SUPFAM" id="SSF54928">
    <property type="entry name" value="RNA-binding domain, RBD"/>
    <property type="match status" value="1"/>
</dbReference>
<feature type="domain" description="RRM" evidence="7">
    <location>
        <begin position="121"/>
        <end position="201"/>
    </location>
</feature>
<name>A0AAV9XWR1_9CRYT</name>
<dbReference type="GO" id="GO:0097525">
    <property type="term" value="C:spliceosomal snRNP complex"/>
    <property type="evidence" value="ECO:0007669"/>
    <property type="project" value="UniProtKB-ARBA"/>
</dbReference>
<dbReference type="InterPro" id="IPR034158">
    <property type="entry name" value="SF3B4_RRM1"/>
</dbReference>
<dbReference type="InterPro" id="IPR000504">
    <property type="entry name" value="RRM_dom"/>
</dbReference>
<dbReference type="Proteomes" id="UP001311799">
    <property type="component" value="Unassembled WGS sequence"/>
</dbReference>
<protein>
    <submittedName>
        <fullName evidence="8">Splicing factor</fullName>
    </submittedName>
</protein>
<dbReference type="CDD" id="cd12334">
    <property type="entry name" value="RRM1_SF3B4"/>
    <property type="match status" value="1"/>
</dbReference>
<dbReference type="PROSITE" id="PS50102">
    <property type="entry name" value="RRM"/>
    <property type="match status" value="2"/>
</dbReference>
<keyword evidence="3" id="KW-0677">Repeat</keyword>
<evidence type="ECO:0000256" key="6">
    <source>
        <dbReference type="PROSITE-ProRule" id="PRU00176"/>
    </source>
</evidence>
<dbReference type="GO" id="GO:0003723">
    <property type="term" value="F:RNA binding"/>
    <property type="evidence" value="ECO:0007669"/>
    <property type="project" value="UniProtKB-UniRule"/>
</dbReference>
<keyword evidence="5" id="KW-0539">Nucleus</keyword>
<sequence length="228" mass="25726">MLSQGRTFGSNINATIGNTGVPEIQQIYERNQEATLYCGNIDNKVDEELLAELFSQCGPVRSVHIPRDKVTGNHSGFGFIEFENVSDVEYAQKIMNSVKLYSKQIRCSRASNDRKPLDIGANLHVGNLAPEIDEKFLFQIFSNFGKILSLKIVGNETNNSTKIKNSAFVNFSSFQESDSAINGLNGQFFYNEQITVSYAYKQNSRNERHGNYAERLIETKIKSKNQME</sequence>
<keyword evidence="9" id="KW-1185">Reference proteome</keyword>
<evidence type="ECO:0000256" key="3">
    <source>
        <dbReference type="ARBA" id="ARBA00022737"/>
    </source>
</evidence>
<dbReference type="AlphaFoldDB" id="A0AAV9XWR1"/>
<dbReference type="FunFam" id="3.30.70.330:FF:000505">
    <property type="entry name" value="Splicing factor 3B subunit 4"/>
    <property type="match status" value="1"/>
</dbReference>
<dbReference type="InterPro" id="IPR035979">
    <property type="entry name" value="RBD_domain_sf"/>
</dbReference>
<evidence type="ECO:0000256" key="5">
    <source>
        <dbReference type="ARBA" id="ARBA00023242"/>
    </source>
</evidence>
<evidence type="ECO:0000313" key="8">
    <source>
        <dbReference type="EMBL" id="KAK6588929.1"/>
    </source>
</evidence>
<dbReference type="Gene3D" id="3.30.70.330">
    <property type="match status" value="2"/>
</dbReference>
<evidence type="ECO:0000256" key="1">
    <source>
        <dbReference type="ARBA" id="ARBA00004123"/>
    </source>
</evidence>
<gene>
    <name evidence="8" type="ORF">RS030_283710</name>
</gene>
<accession>A0AAV9XWR1</accession>
<proteinExistence type="inferred from homology"/>
<dbReference type="FunFam" id="3.30.70.330:FF:000895">
    <property type="entry name" value="Hsh49p"/>
    <property type="match status" value="1"/>
</dbReference>
<dbReference type="GO" id="GO:0000398">
    <property type="term" value="P:mRNA splicing, via spliceosome"/>
    <property type="evidence" value="ECO:0007669"/>
    <property type="project" value="UniProtKB-ARBA"/>
</dbReference>
<evidence type="ECO:0000256" key="2">
    <source>
        <dbReference type="ARBA" id="ARBA00008363"/>
    </source>
</evidence>
<organism evidence="8 9">
    <name type="scientific">Cryptosporidium xiaoi</name>
    <dbReference type="NCBI Taxonomy" id="659607"/>
    <lineage>
        <taxon>Eukaryota</taxon>
        <taxon>Sar</taxon>
        <taxon>Alveolata</taxon>
        <taxon>Apicomplexa</taxon>
        <taxon>Conoidasida</taxon>
        <taxon>Coccidia</taxon>
        <taxon>Eucoccidiorida</taxon>
        <taxon>Eimeriorina</taxon>
        <taxon>Cryptosporidiidae</taxon>
        <taxon>Cryptosporidium</taxon>
    </lineage>
</organism>
<comment type="caution">
    <text evidence="8">The sequence shown here is derived from an EMBL/GenBank/DDBJ whole genome shotgun (WGS) entry which is preliminary data.</text>
</comment>
<dbReference type="EMBL" id="JAWDEY010000020">
    <property type="protein sequence ID" value="KAK6588929.1"/>
    <property type="molecule type" value="Genomic_DNA"/>
</dbReference>
<dbReference type="InterPro" id="IPR052084">
    <property type="entry name" value="SF3B4_spliceosome_assoc"/>
</dbReference>
<dbReference type="PANTHER" id="PTHR48030">
    <property type="entry name" value="SPLICING FACTOR 3B SUBUNIT 4"/>
    <property type="match status" value="1"/>
</dbReference>
<reference evidence="8 9" key="1">
    <citation type="submission" date="2023-10" db="EMBL/GenBank/DDBJ databases">
        <title>Comparative genomics analysis reveals potential genetic determinants of host preference in Cryptosporidium xiaoi.</title>
        <authorList>
            <person name="Xiao L."/>
            <person name="Li J."/>
        </authorList>
    </citation>
    <scope>NUCLEOTIDE SEQUENCE [LARGE SCALE GENOMIC DNA]</scope>
    <source>
        <strain evidence="8 9">52996</strain>
    </source>
</reference>
<dbReference type="PANTHER" id="PTHR48030:SF3">
    <property type="entry name" value="SPLICING FACTOR 3B SUBUNIT 4"/>
    <property type="match status" value="1"/>
</dbReference>
<feature type="domain" description="RRM" evidence="7">
    <location>
        <begin position="34"/>
        <end position="112"/>
    </location>
</feature>
<comment type="similarity">
    <text evidence="2">Belongs to the SF3B4 family.</text>
</comment>